<dbReference type="InterPro" id="IPR037493">
    <property type="entry name" value="ExoIII-like"/>
</dbReference>
<dbReference type="SUPFAM" id="SSF56219">
    <property type="entry name" value="DNase I-like"/>
    <property type="match status" value="1"/>
</dbReference>
<name>Q2CEW1_OCEGH</name>
<evidence type="ECO:0000256" key="7">
    <source>
        <dbReference type="PIRSR" id="PIRSR604808-3"/>
    </source>
</evidence>
<feature type="domain" description="Endonuclease/exonuclease/phosphatase" evidence="8">
    <location>
        <begin position="4"/>
        <end position="248"/>
    </location>
</feature>
<dbReference type="eggNOG" id="COG0708">
    <property type="taxonomic scope" value="Bacteria"/>
</dbReference>
<dbReference type="GO" id="GO:0006281">
    <property type="term" value="P:DNA repair"/>
    <property type="evidence" value="ECO:0007669"/>
    <property type="project" value="InterPro"/>
</dbReference>
<accession>Q2CEW1</accession>
<feature type="site" description="Important for catalytic activity" evidence="7">
    <location>
        <position position="218"/>
    </location>
</feature>
<dbReference type="InterPro" id="IPR005135">
    <property type="entry name" value="Endo/exonuclease/phosphatase"/>
</dbReference>
<dbReference type="Proteomes" id="UP000003635">
    <property type="component" value="Unassembled WGS sequence"/>
</dbReference>
<feature type="binding site" evidence="6">
    <location>
        <position position="247"/>
    </location>
    <ligand>
        <name>Mg(2+)</name>
        <dbReference type="ChEBI" id="CHEBI:18420"/>
        <label>1</label>
    </ligand>
</feature>
<protein>
    <submittedName>
        <fullName evidence="9">Probable exonuclease</fullName>
    </submittedName>
</protein>
<dbReference type="PANTHER" id="PTHR43250:SF1">
    <property type="entry name" value="EXODEOXYRIBONUCLEASE III"/>
    <property type="match status" value="1"/>
</dbReference>
<dbReference type="NCBIfam" id="TIGR00633">
    <property type="entry name" value="xth"/>
    <property type="match status" value="1"/>
</dbReference>
<keyword evidence="6" id="KW-0464">Manganese</keyword>
<dbReference type="GO" id="GO:0003677">
    <property type="term" value="F:DNA binding"/>
    <property type="evidence" value="ECO:0007669"/>
    <property type="project" value="InterPro"/>
</dbReference>
<keyword evidence="9" id="KW-0269">Exonuclease</keyword>
<feature type="binding site" evidence="6">
    <location>
        <position position="7"/>
    </location>
    <ligand>
        <name>Mg(2+)</name>
        <dbReference type="ChEBI" id="CHEBI:18420"/>
        <label>1</label>
    </ligand>
</feature>
<dbReference type="STRING" id="314256.OG2516_14581"/>
<keyword evidence="4 6" id="KW-0460">Magnesium</keyword>
<evidence type="ECO:0000256" key="5">
    <source>
        <dbReference type="PIRSR" id="PIRSR604808-1"/>
    </source>
</evidence>
<evidence type="ECO:0000256" key="3">
    <source>
        <dbReference type="ARBA" id="ARBA00022801"/>
    </source>
</evidence>
<comment type="cofactor">
    <cofactor evidence="6">
        <name>Mg(2+)</name>
        <dbReference type="ChEBI" id="CHEBI:18420"/>
    </cofactor>
    <cofactor evidence="6">
        <name>Mn(2+)</name>
        <dbReference type="ChEBI" id="CHEBI:29035"/>
    </cofactor>
    <text evidence="6">Probably binds two magnesium or manganese ions per subunit.</text>
</comment>
<evidence type="ECO:0000256" key="1">
    <source>
        <dbReference type="ARBA" id="ARBA00007092"/>
    </source>
</evidence>
<dbReference type="InterPro" id="IPR036691">
    <property type="entry name" value="Endo/exonu/phosph_ase_sf"/>
</dbReference>
<dbReference type="GO" id="GO:0046872">
    <property type="term" value="F:metal ion binding"/>
    <property type="evidence" value="ECO:0007669"/>
    <property type="project" value="UniProtKB-KW"/>
</dbReference>
<dbReference type="GO" id="GO:0004519">
    <property type="term" value="F:endonuclease activity"/>
    <property type="evidence" value="ECO:0007669"/>
    <property type="project" value="InterPro"/>
</dbReference>
<evidence type="ECO:0000256" key="4">
    <source>
        <dbReference type="ARBA" id="ARBA00022842"/>
    </source>
</evidence>
<feature type="binding site" evidence="6">
    <location>
        <position position="248"/>
    </location>
    <ligand>
        <name>Mg(2+)</name>
        <dbReference type="ChEBI" id="CHEBI:18420"/>
        <label>1</label>
    </ligand>
</feature>
<comment type="caution">
    <text evidence="9">The sequence shown here is derived from an EMBL/GenBank/DDBJ whole genome shotgun (WGS) entry which is preliminary data.</text>
</comment>
<dbReference type="HOGENOM" id="CLU_027539_0_1_5"/>
<dbReference type="CDD" id="cd09086">
    <property type="entry name" value="ExoIII-like_AP-endo"/>
    <property type="match status" value="1"/>
</dbReference>
<feature type="site" description="Transition state stabilizer" evidence="7">
    <location>
        <position position="149"/>
    </location>
</feature>
<feature type="active site" evidence="5">
    <location>
        <position position="106"/>
    </location>
</feature>
<feature type="non-terminal residue" evidence="9">
    <location>
        <position position="255"/>
    </location>
</feature>
<dbReference type="Pfam" id="PF03372">
    <property type="entry name" value="Exo_endo_phos"/>
    <property type="match status" value="1"/>
</dbReference>
<dbReference type="OrthoDB" id="9803914at2"/>
<reference evidence="9 10" key="1">
    <citation type="journal article" date="2010" name="J. Bacteriol.">
        <title>Genome sequences of Oceanicola granulosus HTCC2516(T) and Oceanicola batsensis HTCC2597(TDelta).</title>
        <authorList>
            <person name="Thrash J.C."/>
            <person name="Cho J.C."/>
            <person name="Vergin K.L."/>
            <person name="Giovannoni S.J."/>
        </authorList>
    </citation>
    <scope>NUCLEOTIDE SEQUENCE [LARGE SCALE GENOMIC DNA]</scope>
    <source>
        <strain evidence="10">ATCC BAA-861 / DSM 15982 / KCTC 12143 / HTCC2516</strain>
    </source>
</reference>
<evidence type="ECO:0000259" key="8">
    <source>
        <dbReference type="Pfam" id="PF03372"/>
    </source>
</evidence>
<keyword evidence="3" id="KW-0378">Hydrolase</keyword>
<evidence type="ECO:0000256" key="6">
    <source>
        <dbReference type="PIRSR" id="PIRSR604808-2"/>
    </source>
</evidence>
<evidence type="ECO:0000313" key="9">
    <source>
        <dbReference type="EMBL" id="EAR51249.1"/>
    </source>
</evidence>
<dbReference type="Gene3D" id="3.60.10.10">
    <property type="entry name" value="Endonuclease/exonuclease/phosphatase"/>
    <property type="match status" value="1"/>
</dbReference>
<comment type="similarity">
    <text evidence="1">Belongs to the DNA repair enzymes AP/ExoA family.</text>
</comment>
<gene>
    <name evidence="9" type="ORF">OG2516_14581</name>
</gene>
<sequence>MKVATYNINNVRKRLGNLLDWLAGAAPDVLCLQELKTADADLPRAALAEAGYQGVWRGQRAWNGVAILSRGGAPVLVRDSLPDDPDPRQARYLEAAVEGVLIGCLYAPNGNPCPGPKYDYKRAWTDRLVAHAADLLAAGVPAVLAGDYNIVPEPRDIYDTTSYDGSSLVQPEMRARYRSLLDAGWTDAVRALRPEGTAYTFWDYRRRRFERDGGLRLDHLLLSPPAAERLVAIGIDREARAREEASDHAPVWVEL</sequence>
<keyword evidence="10" id="KW-1185">Reference proteome</keyword>
<dbReference type="PANTHER" id="PTHR43250">
    <property type="entry name" value="EXODEOXYRIBONUCLEASE III"/>
    <property type="match status" value="1"/>
</dbReference>
<dbReference type="GO" id="GO:0008311">
    <property type="term" value="F:double-stranded DNA 3'-5' DNA exonuclease activity"/>
    <property type="evidence" value="ECO:0007669"/>
    <property type="project" value="InterPro"/>
</dbReference>
<feature type="active site" description="Proton donor/acceptor" evidence="5">
    <location>
        <position position="147"/>
    </location>
</feature>
<dbReference type="InterPro" id="IPR004808">
    <property type="entry name" value="AP_endonuc_1"/>
</dbReference>
<organism evidence="9 10">
    <name type="scientific">Oceanicola granulosus (strain ATCC BAA-861 / DSM 15982 / KCTC 12143 / HTCC2516)</name>
    <dbReference type="NCBI Taxonomy" id="314256"/>
    <lineage>
        <taxon>Bacteria</taxon>
        <taxon>Pseudomonadati</taxon>
        <taxon>Pseudomonadota</taxon>
        <taxon>Alphaproteobacteria</taxon>
        <taxon>Rhodobacterales</taxon>
        <taxon>Roseobacteraceae</taxon>
        <taxon>Oceanicola</taxon>
    </lineage>
</organism>
<feature type="site" description="Interaction with DNA substrate" evidence="7">
    <location>
        <position position="248"/>
    </location>
</feature>
<keyword evidence="9" id="KW-0540">Nuclease</keyword>
<proteinExistence type="inferred from homology"/>
<dbReference type="PROSITE" id="PS00726">
    <property type="entry name" value="AP_NUCLEASE_F1_1"/>
    <property type="match status" value="1"/>
</dbReference>
<dbReference type="NCBIfam" id="TIGR00195">
    <property type="entry name" value="exoDNase_III"/>
    <property type="match status" value="1"/>
</dbReference>
<feature type="binding site" evidence="6">
    <location>
        <position position="34"/>
    </location>
    <ligand>
        <name>Mg(2+)</name>
        <dbReference type="ChEBI" id="CHEBI:18420"/>
        <label>1</label>
    </ligand>
</feature>
<feature type="binding site" evidence="6">
    <location>
        <position position="149"/>
    </location>
    <ligand>
        <name>Mg(2+)</name>
        <dbReference type="ChEBI" id="CHEBI:18420"/>
        <label>1</label>
    </ligand>
</feature>
<feature type="binding site" evidence="6">
    <location>
        <position position="147"/>
    </location>
    <ligand>
        <name>Mg(2+)</name>
        <dbReference type="ChEBI" id="CHEBI:18420"/>
        <label>1</label>
    </ligand>
</feature>
<dbReference type="EMBL" id="AAOT01000015">
    <property type="protein sequence ID" value="EAR51249.1"/>
    <property type="molecule type" value="Genomic_DNA"/>
</dbReference>
<dbReference type="InterPro" id="IPR020847">
    <property type="entry name" value="AP_endonuclease_F1_BS"/>
</dbReference>
<evidence type="ECO:0000313" key="10">
    <source>
        <dbReference type="Proteomes" id="UP000003635"/>
    </source>
</evidence>
<feature type="active site" description="Proton acceptor" evidence="5">
    <location>
        <position position="248"/>
    </location>
</feature>
<dbReference type="AlphaFoldDB" id="Q2CEW1"/>
<dbReference type="PROSITE" id="PS51435">
    <property type="entry name" value="AP_NUCLEASE_F1_4"/>
    <property type="match status" value="1"/>
</dbReference>
<dbReference type="RefSeq" id="WP_007256432.1">
    <property type="nucleotide sequence ID" value="NZ_CH724108.1"/>
</dbReference>
<keyword evidence="2 6" id="KW-0479">Metal-binding</keyword>
<evidence type="ECO:0000256" key="2">
    <source>
        <dbReference type="ARBA" id="ARBA00022723"/>
    </source>
</evidence>